<protein>
    <submittedName>
        <fullName evidence="1">Class I SAM-dependent methyltransferase</fullName>
    </submittedName>
</protein>
<reference evidence="1 2" key="1">
    <citation type="submission" date="2020-04" db="EMBL/GenBank/DDBJ databases">
        <authorList>
            <person name="Liu A."/>
        </authorList>
    </citation>
    <scope>NUCLEOTIDE SEQUENCE [LARGE SCALE GENOMIC DNA]</scope>
    <source>
        <strain evidence="1 2">RZ02</strain>
    </source>
</reference>
<evidence type="ECO:0000313" key="1">
    <source>
        <dbReference type="EMBL" id="NMW32596.1"/>
    </source>
</evidence>
<dbReference type="PANTHER" id="PTHR43861">
    <property type="entry name" value="TRANS-ACONITATE 2-METHYLTRANSFERASE-RELATED"/>
    <property type="match status" value="1"/>
</dbReference>
<dbReference type="GO" id="GO:0008168">
    <property type="term" value="F:methyltransferase activity"/>
    <property type="evidence" value="ECO:0007669"/>
    <property type="project" value="UniProtKB-KW"/>
</dbReference>
<dbReference type="InterPro" id="IPR029063">
    <property type="entry name" value="SAM-dependent_MTases_sf"/>
</dbReference>
<dbReference type="EMBL" id="JABCRE010000003">
    <property type="protein sequence ID" value="NMW32596.1"/>
    <property type="molecule type" value="Genomic_DNA"/>
</dbReference>
<proteinExistence type="predicted"/>
<accession>A0A848QSZ3</accession>
<dbReference type="CDD" id="cd02440">
    <property type="entry name" value="AdoMet_MTases"/>
    <property type="match status" value="1"/>
</dbReference>
<dbReference type="GO" id="GO:0032259">
    <property type="term" value="P:methylation"/>
    <property type="evidence" value="ECO:0007669"/>
    <property type="project" value="UniProtKB-KW"/>
</dbReference>
<gene>
    <name evidence="1" type="ORF">HKD42_11035</name>
</gene>
<keyword evidence="1" id="KW-0489">Methyltransferase</keyword>
<dbReference type="Pfam" id="PF13489">
    <property type="entry name" value="Methyltransf_23"/>
    <property type="match status" value="1"/>
</dbReference>
<dbReference type="Proteomes" id="UP000561181">
    <property type="component" value="Unassembled WGS sequence"/>
</dbReference>
<evidence type="ECO:0000313" key="2">
    <source>
        <dbReference type="Proteomes" id="UP000561181"/>
    </source>
</evidence>
<dbReference type="RefSeq" id="WP_170013314.1">
    <property type="nucleotide sequence ID" value="NZ_JABCRE010000003.1"/>
</dbReference>
<sequence>MSDNMQEQQLVQESWYDFPYHYLTGIPPKFGVARFYDWHLNYASAIDFLLERIGKEKKRVSIVDIGCGDGRLTSELARCFPYARVAGIDYSERAIGLAKALNARSSIEFVACDLIADPRKDSFDVAVLMEVYEHIEPAKGEAFLHSVKDLMAADGVLHLTVPHVNMPTDPHHFRHFDAATIRAELEKFFTVEEVIPFEKISKKRRWLNRILANKLFILNHDGLLSRVFKYYKSNLFYCGSEAQCQRLYVRAVRRSDT</sequence>
<organism evidence="1 2">
    <name type="scientific">Pontixanthobacter rizhaonensis</name>
    <dbReference type="NCBI Taxonomy" id="2730337"/>
    <lineage>
        <taxon>Bacteria</taxon>
        <taxon>Pseudomonadati</taxon>
        <taxon>Pseudomonadota</taxon>
        <taxon>Alphaproteobacteria</taxon>
        <taxon>Sphingomonadales</taxon>
        <taxon>Erythrobacteraceae</taxon>
        <taxon>Pontixanthobacter</taxon>
    </lineage>
</organism>
<comment type="caution">
    <text evidence="1">The sequence shown here is derived from an EMBL/GenBank/DDBJ whole genome shotgun (WGS) entry which is preliminary data.</text>
</comment>
<name>A0A848QSZ3_9SPHN</name>
<dbReference type="SUPFAM" id="SSF53335">
    <property type="entry name" value="S-adenosyl-L-methionine-dependent methyltransferases"/>
    <property type="match status" value="1"/>
</dbReference>
<keyword evidence="1" id="KW-0808">Transferase</keyword>
<dbReference type="AlphaFoldDB" id="A0A848QSZ3"/>
<dbReference type="Gene3D" id="3.40.50.150">
    <property type="entry name" value="Vaccinia Virus protein VP39"/>
    <property type="match status" value="1"/>
</dbReference>
<keyword evidence="2" id="KW-1185">Reference proteome</keyword>